<reference evidence="7 8" key="1">
    <citation type="submission" date="2016-10" db="EMBL/GenBank/DDBJ databases">
        <authorList>
            <person name="de Groot N.N."/>
        </authorList>
    </citation>
    <scope>NUCLEOTIDE SEQUENCE [LARGE SCALE GENOMIC DNA]</scope>
    <source>
        <strain evidence="7 8">YAD2003</strain>
    </source>
</reference>
<keyword evidence="3" id="KW-0731">Sigma factor</keyword>
<evidence type="ECO:0000313" key="7">
    <source>
        <dbReference type="EMBL" id="SEH66090.1"/>
    </source>
</evidence>
<dbReference type="OrthoDB" id="1820736at2"/>
<organism evidence="7 8">
    <name type="scientific">Ruminococcus flavefaciens</name>
    <dbReference type="NCBI Taxonomy" id="1265"/>
    <lineage>
        <taxon>Bacteria</taxon>
        <taxon>Bacillati</taxon>
        <taxon>Bacillota</taxon>
        <taxon>Clostridia</taxon>
        <taxon>Eubacteriales</taxon>
        <taxon>Oscillospiraceae</taxon>
        <taxon>Ruminococcus</taxon>
    </lineage>
</organism>
<sequence length="193" mass="21388">MMTDKELHRIMEQSPEEGRRALFDEYCGYVYAICANKLKGCGTSEDTDECLSDTFAAVFRYLDSHTGTDGELKGIIGTIAKRTAISYFRRLSVKSDTTVSIDSDSFGELSSDAGVEEAAEKTVLREAVFDCVKSLGEPDATIIIYFYYYGMKTKQIASLVGLSDTAVQKRLSRGRKKLMELLSEAGISEEGYK</sequence>
<protein>
    <submittedName>
        <fullName evidence="7">Sigma-70 region 2</fullName>
    </submittedName>
</protein>
<comment type="similarity">
    <text evidence="1">Belongs to the sigma-70 factor family. ECF subfamily.</text>
</comment>
<dbReference type="InterPro" id="IPR013324">
    <property type="entry name" value="RNA_pol_sigma_r3/r4-like"/>
</dbReference>
<keyword evidence="5" id="KW-0804">Transcription</keyword>
<dbReference type="Proteomes" id="UP000183190">
    <property type="component" value="Unassembled WGS sequence"/>
</dbReference>
<dbReference type="AlphaFoldDB" id="A0A1H6K3V1"/>
<dbReference type="GO" id="GO:0016987">
    <property type="term" value="F:sigma factor activity"/>
    <property type="evidence" value="ECO:0007669"/>
    <property type="project" value="UniProtKB-KW"/>
</dbReference>
<keyword evidence="4" id="KW-0238">DNA-binding</keyword>
<keyword evidence="2" id="KW-0805">Transcription regulation</keyword>
<accession>A0A1H6K3V1</accession>
<dbReference type="Gene3D" id="1.10.10.10">
    <property type="entry name" value="Winged helix-like DNA-binding domain superfamily/Winged helix DNA-binding domain"/>
    <property type="match status" value="1"/>
</dbReference>
<evidence type="ECO:0000313" key="8">
    <source>
        <dbReference type="Proteomes" id="UP000183190"/>
    </source>
</evidence>
<dbReference type="InterPro" id="IPR013249">
    <property type="entry name" value="RNA_pol_sigma70_r4_t2"/>
</dbReference>
<dbReference type="InterPro" id="IPR036388">
    <property type="entry name" value="WH-like_DNA-bd_sf"/>
</dbReference>
<gene>
    <name evidence="7" type="ORF">SAMN02910265_02009</name>
</gene>
<dbReference type="PANTHER" id="PTHR43133">
    <property type="entry name" value="RNA POLYMERASE ECF-TYPE SIGMA FACTO"/>
    <property type="match status" value="1"/>
</dbReference>
<dbReference type="InterPro" id="IPR013325">
    <property type="entry name" value="RNA_pol_sigma_r2"/>
</dbReference>
<proteinExistence type="inferred from homology"/>
<dbReference type="Pfam" id="PF08281">
    <property type="entry name" value="Sigma70_r4_2"/>
    <property type="match status" value="1"/>
</dbReference>
<evidence type="ECO:0000256" key="2">
    <source>
        <dbReference type="ARBA" id="ARBA00023015"/>
    </source>
</evidence>
<name>A0A1H6K3V1_RUMFL</name>
<evidence type="ECO:0000256" key="3">
    <source>
        <dbReference type="ARBA" id="ARBA00023082"/>
    </source>
</evidence>
<evidence type="ECO:0000256" key="1">
    <source>
        <dbReference type="ARBA" id="ARBA00010641"/>
    </source>
</evidence>
<dbReference type="Gene3D" id="1.10.1740.10">
    <property type="match status" value="1"/>
</dbReference>
<evidence type="ECO:0000256" key="5">
    <source>
        <dbReference type="ARBA" id="ARBA00023163"/>
    </source>
</evidence>
<dbReference type="InterPro" id="IPR014284">
    <property type="entry name" value="RNA_pol_sigma-70_dom"/>
</dbReference>
<evidence type="ECO:0000256" key="4">
    <source>
        <dbReference type="ARBA" id="ARBA00023125"/>
    </source>
</evidence>
<dbReference type="GO" id="GO:0006352">
    <property type="term" value="P:DNA-templated transcription initiation"/>
    <property type="evidence" value="ECO:0007669"/>
    <property type="project" value="InterPro"/>
</dbReference>
<dbReference type="PANTHER" id="PTHR43133:SF8">
    <property type="entry name" value="RNA POLYMERASE SIGMA FACTOR HI_1459-RELATED"/>
    <property type="match status" value="1"/>
</dbReference>
<dbReference type="SUPFAM" id="SSF88659">
    <property type="entry name" value="Sigma3 and sigma4 domains of RNA polymerase sigma factors"/>
    <property type="match status" value="1"/>
</dbReference>
<dbReference type="EMBL" id="FNWV01000006">
    <property type="protein sequence ID" value="SEH66090.1"/>
    <property type="molecule type" value="Genomic_DNA"/>
</dbReference>
<dbReference type="InterPro" id="IPR039425">
    <property type="entry name" value="RNA_pol_sigma-70-like"/>
</dbReference>
<dbReference type="NCBIfam" id="TIGR02937">
    <property type="entry name" value="sigma70-ECF"/>
    <property type="match status" value="1"/>
</dbReference>
<dbReference type="SUPFAM" id="SSF88946">
    <property type="entry name" value="Sigma2 domain of RNA polymerase sigma factors"/>
    <property type="match status" value="1"/>
</dbReference>
<feature type="domain" description="RNA polymerase sigma factor 70 region 4 type 2" evidence="6">
    <location>
        <begin position="126"/>
        <end position="178"/>
    </location>
</feature>
<dbReference type="GO" id="GO:0003677">
    <property type="term" value="F:DNA binding"/>
    <property type="evidence" value="ECO:0007669"/>
    <property type="project" value="UniProtKB-KW"/>
</dbReference>
<evidence type="ECO:0000259" key="6">
    <source>
        <dbReference type="Pfam" id="PF08281"/>
    </source>
</evidence>